<dbReference type="Gene3D" id="1.20.120.160">
    <property type="entry name" value="HPT domain"/>
    <property type="match status" value="1"/>
</dbReference>
<evidence type="ECO:0000313" key="3">
    <source>
        <dbReference type="EMBL" id="MTW18932.1"/>
    </source>
</evidence>
<keyword evidence="1" id="KW-0902">Two-component regulatory system</keyword>
<accession>A0A327K4T2</accession>
<protein>
    <submittedName>
        <fullName evidence="3">Hpt domain-containing protein</fullName>
    </submittedName>
</protein>
<dbReference type="InterPro" id="IPR036641">
    <property type="entry name" value="HPT_dom_sf"/>
</dbReference>
<feature type="domain" description="HPt" evidence="2">
    <location>
        <begin position="58"/>
        <end position="124"/>
    </location>
</feature>
<dbReference type="SUPFAM" id="SSF47226">
    <property type="entry name" value="Histidine-containing phosphotransfer domain, HPT domain"/>
    <property type="match status" value="1"/>
</dbReference>
<sequence>MHKLSVWDLDVPPASPTIATEPIDRVHLFRMTLGDARLQAEVLALFDQQIELLVGRMDTAPPAVVATLAHTLKGSARGVGAWAVVEATDAIETAVAAGAALSGPMAALAQAGAAVHAAIARMRQSEAGEGTGL</sequence>
<dbReference type="AlphaFoldDB" id="A0A327K4T2"/>
<evidence type="ECO:0000259" key="2">
    <source>
        <dbReference type="Pfam" id="PF01627"/>
    </source>
</evidence>
<dbReference type="GO" id="GO:0004672">
    <property type="term" value="F:protein kinase activity"/>
    <property type="evidence" value="ECO:0007669"/>
    <property type="project" value="UniProtKB-ARBA"/>
</dbReference>
<comment type="caution">
    <text evidence="3">The sequence shown here is derived from an EMBL/GenBank/DDBJ whole genome shotgun (WGS) entry which is preliminary data.</text>
</comment>
<dbReference type="GO" id="GO:0000160">
    <property type="term" value="P:phosphorelay signal transduction system"/>
    <property type="evidence" value="ECO:0007669"/>
    <property type="project" value="UniProtKB-KW"/>
</dbReference>
<dbReference type="EMBL" id="WNKV01000021">
    <property type="protein sequence ID" value="MTW18932.1"/>
    <property type="molecule type" value="Genomic_DNA"/>
</dbReference>
<dbReference type="RefSeq" id="WP_111386217.1">
    <property type="nucleotide sequence ID" value="NZ_NPEW01000158.1"/>
</dbReference>
<proteinExistence type="predicted"/>
<reference evidence="3 4" key="1">
    <citation type="submission" date="2019-11" db="EMBL/GenBank/DDBJ databases">
        <title>Whole-genome sequence of Rhodoplanes serenus DSM 18633, type strain.</title>
        <authorList>
            <person name="Kyndt J.A."/>
            <person name="Meyer T.E."/>
        </authorList>
    </citation>
    <scope>NUCLEOTIDE SEQUENCE [LARGE SCALE GENOMIC DNA]</scope>
    <source>
        <strain evidence="3 4">DSM 18633</strain>
    </source>
</reference>
<evidence type="ECO:0000256" key="1">
    <source>
        <dbReference type="ARBA" id="ARBA00023012"/>
    </source>
</evidence>
<dbReference type="InterPro" id="IPR008207">
    <property type="entry name" value="Sig_transdc_His_kin_Hpt_dom"/>
</dbReference>
<dbReference type="Pfam" id="PF01627">
    <property type="entry name" value="Hpt"/>
    <property type="match status" value="1"/>
</dbReference>
<organism evidence="3 4">
    <name type="scientific">Rhodoplanes serenus</name>
    <dbReference type="NCBI Taxonomy" id="200615"/>
    <lineage>
        <taxon>Bacteria</taxon>
        <taxon>Pseudomonadati</taxon>
        <taxon>Pseudomonadota</taxon>
        <taxon>Alphaproteobacteria</taxon>
        <taxon>Hyphomicrobiales</taxon>
        <taxon>Nitrobacteraceae</taxon>
        <taxon>Rhodoplanes</taxon>
    </lineage>
</organism>
<evidence type="ECO:0000313" key="4">
    <source>
        <dbReference type="Proteomes" id="UP000438991"/>
    </source>
</evidence>
<name>A0A327K4T2_9BRAD</name>
<dbReference type="Proteomes" id="UP000438991">
    <property type="component" value="Unassembled WGS sequence"/>
</dbReference>
<gene>
    <name evidence="3" type="ORF">GJ689_22295</name>
</gene>